<dbReference type="Pfam" id="PF07456">
    <property type="entry name" value="Hpre_diP_synt_I"/>
    <property type="match status" value="1"/>
</dbReference>
<keyword evidence="1" id="KW-0472">Membrane</keyword>
<dbReference type="Proteomes" id="UP001164557">
    <property type="component" value="Chromosome"/>
</dbReference>
<feature type="transmembrane region" description="Helical" evidence="1">
    <location>
        <begin position="71"/>
        <end position="95"/>
    </location>
</feature>
<evidence type="ECO:0000313" key="3">
    <source>
        <dbReference type="Proteomes" id="UP001164557"/>
    </source>
</evidence>
<feature type="transmembrane region" description="Helical" evidence="1">
    <location>
        <begin position="107"/>
        <end position="132"/>
    </location>
</feature>
<reference evidence="2" key="1">
    <citation type="submission" date="2021-09" db="EMBL/GenBank/DDBJ databases">
        <title>Lactobacillus species from Apis mellifera, Switzerland.</title>
        <authorList>
            <person name="Pfister J."/>
            <person name="Brown A."/>
            <person name="Neumann P."/>
            <person name="Collaud A."/>
            <person name="Retschnig G."/>
            <person name="Perreten V."/>
        </authorList>
    </citation>
    <scope>NUCLEOTIDE SEQUENCE</scope>
    <source>
        <strain evidence="2">IBH002</strain>
    </source>
</reference>
<gene>
    <name evidence="2" type="ORF">LDX53_01185</name>
</gene>
<proteinExistence type="predicted"/>
<feature type="transmembrane region" description="Helical" evidence="1">
    <location>
        <begin position="6"/>
        <end position="27"/>
    </location>
</feature>
<accession>A0AA47B4A4</accession>
<evidence type="ECO:0000256" key="1">
    <source>
        <dbReference type="SAM" id="Phobius"/>
    </source>
</evidence>
<dbReference type="InterPro" id="IPR010898">
    <property type="entry name" value="Hpre_diP_synth_I"/>
</dbReference>
<keyword evidence="1" id="KW-0812">Transmembrane</keyword>
<sequence length="181" mass="19642">MTETNSYLRTYVFTGILCSQGIILSVVEQMFPAPFFFAPGARLGLTNIITMVALMILPFKDCILLTFLRLVLAALMTGGTSTFLFAAAGSFLSLFLMKMFLPLVPRFLSIIGVSILGGVCHNFGQLLIAVLLAQSKYVLLYLPLLTVFGILSGTIVGLVSSFLMHYVDALSFIKGIINKGI</sequence>
<keyword evidence="1" id="KW-1133">Transmembrane helix</keyword>
<feature type="transmembrane region" description="Helical" evidence="1">
    <location>
        <begin position="39"/>
        <end position="59"/>
    </location>
</feature>
<protein>
    <submittedName>
        <fullName evidence="2">Gx transporter family protein</fullName>
    </submittedName>
</protein>
<dbReference type="RefSeq" id="WP_046326649.1">
    <property type="nucleotide sequence ID" value="NZ_CP084384.1"/>
</dbReference>
<feature type="transmembrane region" description="Helical" evidence="1">
    <location>
        <begin position="138"/>
        <end position="164"/>
    </location>
</feature>
<dbReference type="InterPro" id="IPR014535">
    <property type="entry name" value="Hpre_diP_synt_I"/>
</dbReference>
<dbReference type="EMBL" id="CP084389">
    <property type="protein sequence ID" value="UZX29881.1"/>
    <property type="molecule type" value="Genomic_DNA"/>
</dbReference>
<dbReference type="Gene3D" id="1.10.1760.20">
    <property type="match status" value="1"/>
</dbReference>
<organism evidence="2 3">
    <name type="scientific">Lactobacillus helsingborgensis</name>
    <dbReference type="NCBI Taxonomy" id="1218494"/>
    <lineage>
        <taxon>Bacteria</taxon>
        <taxon>Bacillati</taxon>
        <taxon>Bacillota</taxon>
        <taxon>Bacilli</taxon>
        <taxon>Lactobacillales</taxon>
        <taxon>Lactobacillaceae</taxon>
        <taxon>Lactobacillus</taxon>
    </lineage>
</organism>
<keyword evidence="3" id="KW-1185">Reference proteome</keyword>
<dbReference type="PIRSF" id="PIRSF027391">
    <property type="entry name" value="Hpre_diP_synt_I"/>
    <property type="match status" value="1"/>
</dbReference>
<name>A0AA47B4A4_9LACO</name>
<dbReference type="AlphaFoldDB" id="A0AA47B4A4"/>
<evidence type="ECO:0000313" key="2">
    <source>
        <dbReference type="EMBL" id="UZX29881.1"/>
    </source>
</evidence>